<dbReference type="PANTHER" id="PTHR47743:SF2">
    <property type="entry name" value="ACROSOMAL PROTEIN KIAA1210"/>
    <property type="match status" value="1"/>
</dbReference>
<feature type="region of interest" description="Disordered" evidence="1">
    <location>
        <begin position="889"/>
        <end position="961"/>
    </location>
</feature>
<evidence type="ECO:0000259" key="2">
    <source>
        <dbReference type="Pfam" id="PF15262"/>
    </source>
</evidence>
<feature type="region of interest" description="Disordered" evidence="1">
    <location>
        <begin position="854"/>
        <end position="877"/>
    </location>
</feature>
<feature type="compositionally biased region" description="Basic and acidic residues" evidence="1">
    <location>
        <begin position="746"/>
        <end position="759"/>
    </location>
</feature>
<organism evidence="3 4">
    <name type="scientific">Gouania willdenowi</name>
    <name type="common">Blunt-snouted clingfish</name>
    <name type="synonym">Lepadogaster willdenowi</name>
    <dbReference type="NCBI Taxonomy" id="441366"/>
    <lineage>
        <taxon>Eukaryota</taxon>
        <taxon>Metazoa</taxon>
        <taxon>Chordata</taxon>
        <taxon>Craniata</taxon>
        <taxon>Vertebrata</taxon>
        <taxon>Euteleostomi</taxon>
        <taxon>Actinopterygii</taxon>
        <taxon>Neopterygii</taxon>
        <taxon>Teleostei</taxon>
        <taxon>Neoteleostei</taxon>
        <taxon>Acanthomorphata</taxon>
        <taxon>Ovalentaria</taxon>
        <taxon>Blenniimorphae</taxon>
        <taxon>Blenniiformes</taxon>
        <taxon>Gobiesocoidei</taxon>
        <taxon>Gobiesocidae</taxon>
        <taxon>Gobiesocinae</taxon>
        <taxon>Gouania</taxon>
    </lineage>
</organism>
<feature type="region of interest" description="Disordered" evidence="1">
    <location>
        <begin position="159"/>
        <end position="230"/>
    </location>
</feature>
<reference evidence="3" key="1">
    <citation type="submission" date="2020-06" db="EMBL/GenBank/DDBJ databases">
        <authorList>
            <consortium name="Wellcome Sanger Institute Data Sharing"/>
        </authorList>
    </citation>
    <scope>NUCLEOTIDE SEQUENCE [LARGE SCALE GENOMIC DNA]</scope>
</reference>
<feature type="compositionally biased region" description="Acidic residues" evidence="1">
    <location>
        <begin position="484"/>
        <end position="499"/>
    </location>
</feature>
<feature type="domain" description="DUF4592" evidence="2">
    <location>
        <begin position="150"/>
        <end position="256"/>
    </location>
</feature>
<feature type="compositionally biased region" description="Basic and acidic residues" evidence="1">
    <location>
        <begin position="359"/>
        <end position="368"/>
    </location>
</feature>
<feature type="compositionally biased region" description="Basic and acidic residues" evidence="1">
    <location>
        <begin position="639"/>
        <end position="653"/>
    </location>
</feature>
<feature type="compositionally biased region" description="Acidic residues" evidence="1">
    <location>
        <begin position="425"/>
        <end position="438"/>
    </location>
</feature>
<feature type="region of interest" description="Disordered" evidence="1">
    <location>
        <begin position="451"/>
        <end position="839"/>
    </location>
</feature>
<feature type="compositionally biased region" description="Acidic residues" evidence="1">
    <location>
        <begin position="614"/>
        <end position="627"/>
    </location>
</feature>
<evidence type="ECO:0000313" key="4">
    <source>
        <dbReference type="Proteomes" id="UP000694680"/>
    </source>
</evidence>
<gene>
    <name evidence="3" type="primary">zgc:66433</name>
</gene>
<feature type="compositionally biased region" description="Polar residues" evidence="1">
    <location>
        <begin position="760"/>
        <end position="791"/>
    </location>
</feature>
<feature type="compositionally biased region" description="Basic and acidic residues" evidence="1">
    <location>
        <begin position="1060"/>
        <end position="1081"/>
    </location>
</feature>
<feature type="compositionally biased region" description="Polar residues" evidence="1">
    <location>
        <begin position="343"/>
        <end position="355"/>
    </location>
</feature>
<feature type="compositionally biased region" description="Polar residues" evidence="1">
    <location>
        <begin position="451"/>
        <end position="464"/>
    </location>
</feature>
<dbReference type="Ensembl" id="ENSGWIT00000003977.1">
    <property type="protein sequence ID" value="ENSGWIP00000003688.1"/>
    <property type="gene ID" value="ENSGWIG00000002001.1"/>
</dbReference>
<sequence length="1241" mass="135931">MSWSVSLRNDFTLRPFEEQLTRSDGAAMASGPPDVTTNQEPPEVQDECSGKKKSKFQTFKKFFTRKKRKDAGAAEVGLKASQSSDDVSKTPVNNTLTRSEKGSGSKISLSSKALSHDSVFVSDSEGNEALGTSQDSIHGKVKSLQLQLKQAIRLGSPPSLMCVKRTDDGGTMSEDDGLPCSPPEYTTLHTAMSQAQRHSSISMEGIDSDDDQRPRAGSSRPVSPLVVPGDFSQPASPFGCLDNSAAKHKLGLRHKACNKRKPVTRLEVRSEMDSATVEQVLTFKQEEEAVSERIEVVSSDQLKPNVETYEEQEEEMNPLQGSGSSSFRDELEEEKVEDESDGQQDVSQGSDTSCPAEQRLPEEKENPDVRPLPSSSSSQPSSTASSPHTPSATPEPPAGHREVFSTPTREACGEEERQTNRDFTTGEEEEDYEDQEIKEEENSFLQEVLSSLQTPISTRSQDLKMNSVALEEKEGEQMDKIDIGDGEDVKEDNTEEEETPPQAASLSFVSSDELPEGEEECVSASREEEEEDEMDKESEQMEDTEEEPLTQVHEEQEEDNQVDFKSDGEIGTHTKQVEKVEEEEEEEEEEERWEKTEEHHDMDVEERMEKIGHDEDEAQEMFPEDEEVHSARPLQSVNKGDDSIWTKSPHDEDFPTELSCHHPSTQEEDEYFHQEDEKEKPHLVTQKSSQKDEEAAQCAADESREHVEQDGATISTNADMKSIETDASKAENEPLASPNLCPFPIHESHIEISSLERRPSSPSKTSTVQISLASPSSEQAQPFSRLSLTDTDPQETVVESPTDEAEFGEPTTAEDEADTEEEEEEEKYAAPPAATDEVLIPLSCGADQRKARFTIAPAWQRSQSPSPPPSSPPLCVSSPSAVFKAPVEVDAAASRRTSDFKHDPTDAPKAEPVCSPSRARSAGSITGKPQSLVKPQPLGAASTEESSVIVEGNPDNPFGVRLRKTSGLIRLSSEEENVEQPLVSPTQPATFKADTPQPMGVKPAMSQLNTSKPAIPKKPEVTGDGAGKLKRISDPAAGRGLSAPPESPSWISVAKQKQRIYKENSLEEITVKKETREEQEGKSSLYHSIKPVSPLESSKPSPFVEKDPKLSLSPPTPVPPQPVKPQSPPCSIAPKPQVPPATAKPPTQPHLPQRSLSPPTPVPVSPKATLCSSPPPLSETVVTSQMLNVTSPPFSTRTATEKSTPGQTASSQRGLNQDEPPWMALAKKKAKAWSEMPQIVQ</sequence>
<feature type="region of interest" description="Disordered" evidence="1">
    <location>
        <begin position="67"/>
        <end position="109"/>
    </location>
</feature>
<feature type="compositionally biased region" description="Basic and acidic residues" evidence="1">
    <location>
        <begin position="562"/>
        <end position="579"/>
    </location>
</feature>
<feature type="compositionally biased region" description="Basic and acidic residues" evidence="1">
    <location>
        <begin position="411"/>
        <end position="420"/>
    </location>
</feature>
<reference evidence="3" key="3">
    <citation type="submission" date="2025-09" db="UniProtKB">
        <authorList>
            <consortium name="Ensembl"/>
        </authorList>
    </citation>
    <scope>IDENTIFICATION</scope>
</reference>
<dbReference type="Pfam" id="PF15262">
    <property type="entry name" value="DUF4592"/>
    <property type="match status" value="1"/>
</dbReference>
<feature type="compositionally biased region" description="Polar residues" evidence="1">
    <location>
        <begin position="1180"/>
        <end position="1215"/>
    </location>
</feature>
<evidence type="ECO:0000256" key="1">
    <source>
        <dbReference type="SAM" id="MobiDB-lite"/>
    </source>
</evidence>
<feature type="compositionally biased region" description="Polar residues" evidence="1">
    <location>
        <begin position="187"/>
        <end position="202"/>
    </location>
</feature>
<feature type="region of interest" description="Disordered" evidence="1">
    <location>
        <begin position="973"/>
        <end position="1241"/>
    </location>
</feature>
<feature type="compositionally biased region" description="Pro residues" evidence="1">
    <location>
        <begin position="1136"/>
        <end position="1149"/>
    </location>
</feature>
<feature type="compositionally biased region" description="Acidic residues" evidence="1">
    <location>
        <begin position="513"/>
        <end position="548"/>
    </location>
</feature>
<name>A0A8C5DBV1_GOUWI</name>
<feature type="region of interest" description="Disordered" evidence="1">
    <location>
        <begin position="18"/>
        <end position="52"/>
    </location>
</feature>
<feature type="compositionally biased region" description="Basic and acidic residues" evidence="1">
    <location>
        <begin position="592"/>
        <end position="613"/>
    </location>
</feature>
<proteinExistence type="predicted"/>
<feature type="compositionally biased region" description="Acidic residues" evidence="1">
    <location>
        <begin position="330"/>
        <end position="342"/>
    </location>
</feature>
<feature type="region of interest" description="Disordered" evidence="1">
    <location>
        <begin position="295"/>
        <end position="438"/>
    </location>
</feature>
<dbReference type="Proteomes" id="UP000694680">
    <property type="component" value="Chromosome 10"/>
</dbReference>
<dbReference type="AlphaFoldDB" id="A0A8C5DBV1"/>
<evidence type="ECO:0000313" key="3">
    <source>
        <dbReference type="Ensembl" id="ENSGWIP00000003688.1"/>
    </source>
</evidence>
<dbReference type="InterPro" id="IPR028030">
    <property type="entry name" value="DUF4592"/>
</dbReference>
<reference evidence="3" key="2">
    <citation type="submission" date="2025-08" db="UniProtKB">
        <authorList>
            <consortium name="Ensembl"/>
        </authorList>
    </citation>
    <scope>IDENTIFICATION</scope>
</reference>
<feature type="compositionally biased region" description="Acidic residues" evidence="1">
    <location>
        <begin position="580"/>
        <end position="591"/>
    </location>
</feature>
<feature type="compositionally biased region" description="Low complexity" evidence="1">
    <location>
        <begin position="371"/>
        <end position="392"/>
    </location>
</feature>
<dbReference type="PANTHER" id="PTHR47743">
    <property type="entry name" value="KIAA1210 / KIAA1211 FAMILY MEMBER"/>
    <property type="match status" value="1"/>
</dbReference>
<feature type="compositionally biased region" description="Acidic residues" evidence="1">
    <location>
        <begin position="801"/>
        <end position="826"/>
    </location>
</feature>
<feature type="compositionally biased region" description="Basic and acidic residues" evidence="1">
    <location>
        <begin position="721"/>
        <end position="732"/>
    </location>
</feature>
<feature type="compositionally biased region" description="Basic and acidic residues" evidence="1">
    <location>
        <begin position="470"/>
        <end position="483"/>
    </location>
</feature>
<accession>A0A8C5DBV1</accession>
<feature type="compositionally biased region" description="Basic and acidic residues" evidence="1">
    <location>
        <begin position="671"/>
        <end position="682"/>
    </location>
</feature>
<protein>
    <recommendedName>
        <fullName evidence="2">DUF4592 domain-containing protein</fullName>
    </recommendedName>
</protein>
<dbReference type="InterPro" id="IPR026713">
    <property type="entry name" value="CRACD-like"/>
</dbReference>
<feature type="compositionally biased region" description="Pro residues" evidence="1">
    <location>
        <begin position="1114"/>
        <end position="1128"/>
    </location>
</feature>
<feature type="compositionally biased region" description="Polar residues" evidence="1">
    <location>
        <begin position="80"/>
        <end position="97"/>
    </location>
</feature>
<feature type="compositionally biased region" description="Basic and acidic residues" evidence="1">
    <location>
        <begin position="896"/>
        <end position="909"/>
    </location>
</feature>
<keyword evidence="4" id="KW-1185">Reference proteome</keyword>